<dbReference type="Pfam" id="PF00270">
    <property type="entry name" value="DEAD"/>
    <property type="match status" value="1"/>
</dbReference>
<feature type="domain" description="Helicase ATP-binding" evidence="8">
    <location>
        <begin position="25"/>
        <end position="192"/>
    </location>
</feature>
<keyword evidence="11" id="KW-1185">Reference proteome</keyword>
<dbReference type="SMART" id="SM00490">
    <property type="entry name" value="HELICc"/>
    <property type="match status" value="1"/>
</dbReference>
<evidence type="ECO:0000313" key="10">
    <source>
        <dbReference type="EMBL" id="RSU15318.1"/>
    </source>
</evidence>
<dbReference type="SUPFAM" id="SSF52540">
    <property type="entry name" value="P-loop containing nucleoside triphosphate hydrolases"/>
    <property type="match status" value="1"/>
</dbReference>
<dbReference type="PANTHER" id="PTHR13710">
    <property type="entry name" value="DNA HELICASE RECQ FAMILY MEMBER"/>
    <property type="match status" value="1"/>
</dbReference>
<dbReference type="InterPro" id="IPR027417">
    <property type="entry name" value="P-loop_NTPase"/>
</dbReference>
<dbReference type="OrthoDB" id="9763310at2"/>
<dbReference type="RefSeq" id="WP_126793069.1">
    <property type="nucleotide sequence ID" value="NZ_CP060720.1"/>
</dbReference>
<evidence type="ECO:0000259" key="9">
    <source>
        <dbReference type="PROSITE" id="PS51194"/>
    </source>
</evidence>
<dbReference type="GO" id="GO:0009378">
    <property type="term" value="F:four-way junction helicase activity"/>
    <property type="evidence" value="ECO:0007669"/>
    <property type="project" value="TreeGrafter"/>
</dbReference>
<evidence type="ECO:0000259" key="8">
    <source>
        <dbReference type="PROSITE" id="PS51192"/>
    </source>
</evidence>
<dbReference type="GO" id="GO:0016787">
    <property type="term" value="F:hydrolase activity"/>
    <property type="evidence" value="ECO:0007669"/>
    <property type="project" value="UniProtKB-KW"/>
</dbReference>
<dbReference type="GO" id="GO:0006310">
    <property type="term" value="P:DNA recombination"/>
    <property type="evidence" value="ECO:0007669"/>
    <property type="project" value="InterPro"/>
</dbReference>
<dbReference type="CDD" id="cd17920">
    <property type="entry name" value="DEXHc_RecQ"/>
    <property type="match status" value="1"/>
</dbReference>
<dbReference type="InterPro" id="IPR014001">
    <property type="entry name" value="Helicase_ATP-bd"/>
</dbReference>
<dbReference type="InterPro" id="IPR001650">
    <property type="entry name" value="Helicase_C-like"/>
</dbReference>
<dbReference type="InterPro" id="IPR011545">
    <property type="entry name" value="DEAD/DEAH_box_helicase_dom"/>
</dbReference>
<dbReference type="Gene3D" id="3.40.50.300">
    <property type="entry name" value="P-loop containing nucleotide triphosphate hydrolases"/>
    <property type="match status" value="2"/>
</dbReference>
<evidence type="ECO:0000313" key="11">
    <source>
        <dbReference type="Proteomes" id="UP000288028"/>
    </source>
</evidence>
<evidence type="ECO:0000256" key="1">
    <source>
        <dbReference type="ARBA" id="ARBA00022741"/>
    </source>
</evidence>
<keyword evidence="5" id="KW-0238">DNA-binding</keyword>
<dbReference type="Proteomes" id="UP000288028">
    <property type="component" value="Unassembled WGS sequence"/>
</dbReference>
<dbReference type="Pfam" id="PF16124">
    <property type="entry name" value="RecQ_Zn_bind"/>
    <property type="match status" value="1"/>
</dbReference>
<dbReference type="InterPro" id="IPR004589">
    <property type="entry name" value="DNA_helicase_ATP-dep_RecQ"/>
</dbReference>
<proteinExistence type="predicted"/>
<dbReference type="GeneID" id="95580644"/>
<dbReference type="GO" id="GO:0003677">
    <property type="term" value="F:DNA binding"/>
    <property type="evidence" value="ECO:0007669"/>
    <property type="project" value="UniProtKB-KW"/>
</dbReference>
<dbReference type="GO" id="GO:0043590">
    <property type="term" value="C:bacterial nucleoid"/>
    <property type="evidence" value="ECO:0007669"/>
    <property type="project" value="TreeGrafter"/>
</dbReference>
<dbReference type="PROSITE" id="PS51194">
    <property type="entry name" value="HELICASE_CTER"/>
    <property type="match status" value="1"/>
</dbReference>
<evidence type="ECO:0000256" key="2">
    <source>
        <dbReference type="ARBA" id="ARBA00022801"/>
    </source>
</evidence>
<evidence type="ECO:0000256" key="3">
    <source>
        <dbReference type="ARBA" id="ARBA00022806"/>
    </source>
</evidence>
<gene>
    <name evidence="10" type="ORF">CBF28_06220</name>
</gene>
<evidence type="ECO:0000256" key="7">
    <source>
        <dbReference type="ARBA" id="ARBA00044550"/>
    </source>
</evidence>
<name>A0A430B4T8_9ENTE</name>
<reference evidence="10 11" key="1">
    <citation type="submission" date="2017-05" db="EMBL/GenBank/DDBJ databases">
        <title>Vagococcus spp. assemblies.</title>
        <authorList>
            <person name="Gulvik C.A."/>
        </authorList>
    </citation>
    <scope>NUCLEOTIDE SEQUENCE [LARGE SCALE GENOMIC DNA]</scope>
    <source>
        <strain evidence="10 11">SS1714</strain>
    </source>
</reference>
<dbReference type="GO" id="GO:0005737">
    <property type="term" value="C:cytoplasm"/>
    <property type="evidence" value="ECO:0007669"/>
    <property type="project" value="TreeGrafter"/>
</dbReference>
<accession>A0A430B4T8</accession>
<dbReference type="GO" id="GO:0043138">
    <property type="term" value="F:3'-5' DNA helicase activity"/>
    <property type="evidence" value="ECO:0007669"/>
    <property type="project" value="TreeGrafter"/>
</dbReference>
<keyword evidence="3" id="KW-0347">Helicase</keyword>
<comment type="caution">
    <text evidence="10">The sequence shown here is derived from an EMBL/GenBank/DDBJ whole genome shotgun (WGS) entry which is preliminary data.</text>
</comment>
<keyword evidence="1" id="KW-0547">Nucleotide-binding</keyword>
<dbReference type="PROSITE" id="PS00690">
    <property type="entry name" value="DEAH_ATP_HELICASE"/>
    <property type="match status" value="1"/>
</dbReference>
<dbReference type="AlphaFoldDB" id="A0A430B4T8"/>
<dbReference type="Pfam" id="PF00271">
    <property type="entry name" value="Helicase_C"/>
    <property type="match status" value="1"/>
</dbReference>
<organism evidence="10 11">
    <name type="scientific">Vagococcus carniphilus</name>
    <dbReference type="NCBI Taxonomy" id="218144"/>
    <lineage>
        <taxon>Bacteria</taxon>
        <taxon>Bacillati</taxon>
        <taxon>Bacillota</taxon>
        <taxon>Bacilli</taxon>
        <taxon>Lactobacillales</taxon>
        <taxon>Enterococcaceae</taxon>
        <taxon>Vagococcus</taxon>
    </lineage>
</organism>
<dbReference type="InterPro" id="IPR002464">
    <property type="entry name" value="DNA/RNA_helicase_DEAH_CS"/>
</dbReference>
<dbReference type="GO" id="GO:0030894">
    <property type="term" value="C:replisome"/>
    <property type="evidence" value="ECO:0007669"/>
    <property type="project" value="TreeGrafter"/>
</dbReference>
<keyword evidence="4" id="KW-0067">ATP-binding</keyword>
<evidence type="ECO:0000256" key="6">
    <source>
        <dbReference type="ARBA" id="ARBA00044535"/>
    </source>
</evidence>
<dbReference type="GO" id="GO:0006281">
    <property type="term" value="P:DNA repair"/>
    <property type="evidence" value="ECO:0007669"/>
    <property type="project" value="TreeGrafter"/>
</dbReference>
<dbReference type="PANTHER" id="PTHR13710:SF84">
    <property type="entry name" value="ATP-DEPENDENT DNA HELICASE RECS-RELATED"/>
    <property type="match status" value="1"/>
</dbReference>
<keyword evidence="2" id="KW-0378">Hydrolase</keyword>
<dbReference type="InterPro" id="IPR032284">
    <property type="entry name" value="RecQ_Zn-bd"/>
</dbReference>
<evidence type="ECO:0000256" key="4">
    <source>
        <dbReference type="ARBA" id="ARBA00022840"/>
    </source>
</evidence>
<sequence>MIDTKEALKKYFGFDSFKIGQKETIDSILRGADTFTVLPTGTGKSLCYQLPSYLMSGQTVIVSPLISLMEDQVSQLRQMGEKSVIAINSTLDFSTKKYVLAHLKEFKFIFISPEALNQEEVFNVFKRLNISLFVIDEAHCISEWGHDFRPSYLQLKENLNQLNQPLTLALTATATETVKKDIEQELFATRDFNEFIYSVNRENIYYQVEECEDKVEYLKQFLLTKNSPGIIYFSSKKEAERVAMLLNEILPYSVAFYHGDLSGADRIKIQQQFIHDEIRILCATSAFGMGVNKENIRFVIHYHLPDSLENYVQESGRAGRDGKQSISIILYQKGDERIHYYLQDESYHQKKDLLFLKGKTKEDLKKYDNSLTDIQKKWLNMLEKNNWNWEKFEQNLNSKQFEKRTKTQKMGFYIENKSCRRQSIINYFNNHYEKVSQEICCDNCTPDKIINFEEKDGTILKKEPFNSKELLKKLFLI</sequence>
<evidence type="ECO:0000256" key="5">
    <source>
        <dbReference type="ARBA" id="ARBA00023125"/>
    </source>
</evidence>
<dbReference type="PROSITE" id="PS51192">
    <property type="entry name" value="HELICASE_ATP_BIND_1"/>
    <property type="match status" value="1"/>
</dbReference>
<dbReference type="EMBL" id="NGKB01000005">
    <property type="protein sequence ID" value="RSU15318.1"/>
    <property type="molecule type" value="Genomic_DNA"/>
</dbReference>
<protein>
    <recommendedName>
        <fullName evidence="6">ATP-dependent DNA helicase RecQ</fullName>
    </recommendedName>
    <alternativeName>
        <fullName evidence="7">DNA 3'-5' helicase RecQ</fullName>
    </alternativeName>
</protein>
<dbReference type="SMART" id="SM00487">
    <property type="entry name" value="DEXDc"/>
    <property type="match status" value="1"/>
</dbReference>
<feature type="domain" description="Helicase C-terminal" evidence="9">
    <location>
        <begin position="217"/>
        <end position="362"/>
    </location>
</feature>
<dbReference type="NCBIfam" id="TIGR00614">
    <property type="entry name" value="recQ_fam"/>
    <property type="match status" value="1"/>
</dbReference>
<dbReference type="GO" id="GO:0005524">
    <property type="term" value="F:ATP binding"/>
    <property type="evidence" value="ECO:0007669"/>
    <property type="project" value="UniProtKB-KW"/>
</dbReference>